<evidence type="ECO:0000256" key="10">
    <source>
        <dbReference type="SAM" id="Phobius"/>
    </source>
</evidence>
<organism evidence="12 13">
    <name type="scientific">Hypsibius exemplaris</name>
    <name type="common">Freshwater tardigrade</name>
    <dbReference type="NCBI Taxonomy" id="2072580"/>
    <lineage>
        <taxon>Eukaryota</taxon>
        <taxon>Metazoa</taxon>
        <taxon>Ecdysozoa</taxon>
        <taxon>Tardigrada</taxon>
        <taxon>Eutardigrada</taxon>
        <taxon>Parachela</taxon>
        <taxon>Hypsibioidea</taxon>
        <taxon>Hypsibiidae</taxon>
        <taxon>Hypsibius</taxon>
    </lineage>
</organism>
<dbReference type="Pfam" id="PF18266">
    <property type="entry name" value="Ncstrn_small"/>
    <property type="match status" value="1"/>
</dbReference>
<dbReference type="GO" id="GO:0007220">
    <property type="term" value="P:Notch receptor processing"/>
    <property type="evidence" value="ECO:0007669"/>
    <property type="project" value="TreeGrafter"/>
</dbReference>
<keyword evidence="13" id="KW-1185">Reference proteome</keyword>
<evidence type="ECO:0000256" key="9">
    <source>
        <dbReference type="ARBA" id="ARBA00023180"/>
    </source>
</evidence>
<feature type="transmembrane region" description="Helical" evidence="10">
    <location>
        <begin position="679"/>
        <end position="698"/>
    </location>
</feature>
<dbReference type="InterPro" id="IPR008710">
    <property type="entry name" value="Nicastrin"/>
</dbReference>
<evidence type="ECO:0000256" key="7">
    <source>
        <dbReference type="ARBA" id="ARBA00022989"/>
    </source>
</evidence>
<evidence type="ECO:0000256" key="1">
    <source>
        <dbReference type="ARBA" id="ARBA00004479"/>
    </source>
</evidence>
<accession>A0A9X6NPJ0</accession>
<keyword evidence="9" id="KW-0325">Glycoprotein</keyword>
<keyword evidence="7 10" id="KW-1133">Transmembrane helix</keyword>
<keyword evidence="8 10" id="KW-0472">Membrane</keyword>
<dbReference type="PANTHER" id="PTHR21092">
    <property type="entry name" value="NICASTRIN"/>
    <property type="match status" value="1"/>
</dbReference>
<name>A0A9X6NPJ0_HYPEX</name>
<feature type="domain" description="Nicastrin small lobe" evidence="11">
    <location>
        <begin position="55"/>
        <end position="230"/>
    </location>
</feature>
<evidence type="ECO:0000256" key="3">
    <source>
        <dbReference type="ARBA" id="ARBA00015303"/>
    </source>
</evidence>
<dbReference type="OrthoDB" id="755951at2759"/>
<dbReference type="Proteomes" id="UP000192578">
    <property type="component" value="Unassembled WGS sequence"/>
</dbReference>
<dbReference type="EMBL" id="MTYJ01000386">
    <property type="protein sequence ID" value="OWA54266.1"/>
    <property type="molecule type" value="Genomic_DNA"/>
</dbReference>
<gene>
    <name evidence="12" type="ORF">BV898_18675</name>
</gene>
<proteinExistence type="inferred from homology"/>
<evidence type="ECO:0000313" key="12">
    <source>
        <dbReference type="EMBL" id="OWA54266.1"/>
    </source>
</evidence>
<dbReference type="SUPFAM" id="SSF53187">
    <property type="entry name" value="Zn-dependent exopeptidases"/>
    <property type="match status" value="1"/>
</dbReference>
<evidence type="ECO:0000256" key="8">
    <source>
        <dbReference type="ARBA" id="ARBA00023136"/>
    </source>
</evidence>
<comment type="caution">
    <text evidence="12">The sequence shown here is derived from an EMBL/GenBank/DDBJ whole genome shotgun (WGS) entry which is preliminary data.</text>
</comment>
<reference evidence="13" key="1">
    <citation type="submission" date="2017-01" db="EMBL/GenBank/DDBJ databases">
        <title>Comparative genomics of anhydrobiosis in the tardigrade Hypsibius dujardini.</title>
        <authorList>
            <person name="Yoshida Y."/>
            <person name="Koutsovoulos G."/>
            <person name="Laetsch D."/>
            <person name="Stevens L."/>
            <person name="Kumar S."/>
            <person name="Horikawa D."/>
            <person name="Ishino K."/>
            <person name="Komine S."/>
            <person name="Tomita M."/>
            <person name="Blaxter M."/>
            <person name="Arakawa K."/>
        </authorList>
    </citation>
    <scope>NUCLEOTIDE SEQUENCE [LARGE SCALE GENOMIC DNA]</scope>
    <source>
        <strain evidence="13">Z151</strain>
    </source>
</reference>
<dbReference type="InterPro" id="IPR041084">
    <property type="entry name" value="Ncstrn_small"/>
</dbReference>
<dbReference type="Gene3D" id="3.40.630.10">
    <property type="entry name" value="Zn peptidases"/>
    <property type="match status" value="1"/>
</dbReference>
<evidence type="ECO:0000256" key="4">
    <source>
        <dbReference type="ARBA" id="ARBA00022692"/>
    </source>
</evidence>
<sequence>MRQIKSINQPFTDMAGIFRLVVGFTIGLCALFSGQADADRIREKIYYTFDKHAFCMRRLNGTHEIGCSSSPSGDVGVLHYVTSPEDVQYVSRDGPHAPYIAIINSLDVKFYNLNIFKTLQDSNRVRGVILIKYDNESLPESFSPDKTCPNEGYGFYEDSPRGSCGGIPWNAAGNGMLFQRWNFPIFMLYQDADIDYLLNNCTYRFNQPKTNETSPAWPLCSAELKSYMLAAADSQTCIRRSNLLTNLNPQTRCDPLQGFNVWASLNPVNQTAPRKANSTIIIAARLDASGVFDFIPGVESSVSGLVTLMLVAESLAKVRSDLTDREIMFVLFNGEAFDYIGSSRLVYDMQKGEFPQKVDLSSNDTVQNAVVRLEDIDLFIELSQLGLVREGKFFLHTDPVSSADAHVRDRVRLFSSISGAEATKANMTSVFLNGTQLPPASFQQFLRSNVSVPGVVITDHQREYQNHFYNSEFDSLKGQMSDYPVNMSDAEAYNYATSIAINAQKVATVVARSVYKFVTGNALKEEANLTTSANLMYCYTYKSNCSLFISYFNGTADQYLKASPLSLYIGVSRGDGSHPVTYASQMTLGNLIGERVNLTEADCKAPAHDKMNKYYFYYNPVVNGTRSGYCVKTNTDLSQAKSPAFLLDDYSGKYSTWTESIWASTSIRIFLQPDPKQDLYTLAFGIVATVILTALIFGMSRAAGDIFLASEDA</sequence>
<comment type="subcellular location">
    <subcellularLocation>
        <location evidence="1">Membrane</location>
        <topology evidence="1">Single-pass type I membrane protein</topology>
    </subcellularLocation>
</comment>
<dbReference type="AlphaFoldDB" id="A0A9X6NPJ0"/>
<evidence type="ECO:0000256" key="5">
    <source>
        <dbReference type="ARBA" id="ARBA00022729"/>
    </source>
</evidence>
<dbReference type="GO" id="GO:0007219">
    <property type="term" value="P:Notch signaling pathway"/>
    <property type="evidence" value="ECO:0007669"/>
    <property type="project" value="UniProtKB-KW"/>
</dbReference>
<dbReference type="Pfam" id="PF05450">
    <property type="entry name" value="Nicastrin"/>
    <property type="match status" value="1"/>
</dbReference>
<dbReference type="GO" id="GO:0016485">
    <property type="term" value="P:protein processing"/>
    <property type="evidence" value="ECO:0007669"/>
    <property type="project" value="InterPro"/>
</dbReference>
<dbReference type="PANTHER" id="PTHR21092:SF0">
    <property type="entry name" value="NICASTRIN"/>
    <property type="match status" value="1"/>
</dbReference>
<comment type="similarity">
    <text evidence="2">Belongs to the nicastrin family.</text>
</comment>
<evidence type="ECO:0000259" key="11">
    <source>
        <dbReference type="Pfam" id="PF18266"/>
    </source>
</evidence>
<evidence type="ECO:0000256" key="2">
    <source>
        <dbReference type="ARBA" id="ARBA00007717"/>
    </source>
</evidence>
<keyword evidence="4 10" id="KW-0812">Transmembrane</keyword>
<evidence type="ECO:0000313" key="13">
    <source>
        <dbReference type="Proteomes" id="UP000192578"/>
    </source>
</evidence>
<evidence type="ECO:0000256" key="6">
    <source>
        <dbReference type="ARBA" id="ARBA00022976"/>
    </source>
</evidence>
<dbReference type="GO" id="GO:0005886">
    <property type="term" value="C:plasma membrane"/>
    <property type="evidence" value="ECO:0007669"/>
    <property type="project" value="UniProtKB-ARBA"/>
</dbReference>
<protein>
    <recommendedName>
        <fullName evidence="3">Nicastrin</fullName>
    </recommendedName>
</protein>
<keyword evidence="5" id="KW-0732">Signal</keyword>
<keyword evidence="6" id="KW-0914">Notch signaling pathway</keyword>